<dbReference type="RefSeq" id="WP_347436655.1">
    <property type="nucleotide sequence ID" value="NZ_CP089291.1"/>
</dbReference>
<proteinExistence type="predicted"/>
<name>A0ABY4CHL5_9BACL</name>
<dbReference type="Proteomes" id="UP000830167">
    <property type="component" value="Chromosome"/>
</dbReference>
<evidence type="ECO:0000313" key="2">
    <source>
        <dbReference type="Proteomes" id="UP000830167"/>
    </source>
</evidence>
<reference evidence="1" key="1">
    <citation type="submission" date="2021-12" db="EMBL/GenBank/DDBJ databases">
        <title>Alicyclobacillaceae gen. nov., sp. nov., isolated from chalcocite enrichment system.</title>
        <authorList>
            <person name="Jiang Z."/>
        </authorList>
    </citation>
    <scope>NUCLEOTIDE SEQUENCE</scope>
    <source>
        <strain evidence="1">MYW30-H2</strain>
    </source>
</reference>
<accession>A0ABY4CHL5</accession>
<evidence type="ECO:0000313" key="1">
    <source>
        <dbReference type="EMBL" id="UOF89960.1"/>
    </source>
</evidence>
<dbReference type="EMBL" id="CP089291">
    <property type="protein sequence ID" value="UOF89960.1"/>
    <property type="molecule type" value="Genomic_DNA"/>
</dbReference>
<organism evidence="1 2">
    <name type="scientific">Fodinisporobacter ferrooxydans</name>
    <dbReference type="NCBI Taxonomy" id="2901836"/>
    <lineage>
        <taxon>Bacteria</taxon>
        <taxon>Bacillati</taxon>
        <taxon>Bacillota</taxon>
        <taxon>Bacilli</taxon>
        <taxon>Bacillales</taxon>
        <taxon>Alicyclobacillaceae</taxon>
        <taxon>Fodinisporobacter</taxon>
    </lineage>
</organism>
<gene>
    <name evidence="1" type="ORF">LSG31_19155</name>
</gene>
<protein>
    <recommendedName>
        <fullName evidence="3">Peptidase MA-like domain-containing protein</fullName>
    </recommendedName>
</protein>
<sequence length="356" mass="39595">MKGILLTGLLTLTPVFGHSTLQTSNSLHDTYVSNVHVQADSGVQQLERQLLRDMSSIDQLFQSNQPDLTNVLQQMNQIFNDANLLNKQLLDQTVVRRAGIHRLPRQHLNRQIAVGGIQLSAGDRNVTNTQLKAAANLVKTISIPILTQTIGASPAGKTHIVLFSSQDSYGNALLQAGIRQNQLPNIVSETGGLTVGSDIWIPLYNLQDESDLANVLTHELTHVVINQKRLGDVLPTWINEGIAWHDGLLAQAKLSSQVVQNEFGMYDQQLQQAAAQGQLLPLTASETDILQAGYNVEWEDYLAVRHLLQTYGSQTFQSFLNDIPKYGVDQSFFSHYKMSKADYEKSYYQKLDNGQM</sequence>
<keyword evidence="2" id="KW-1185">Reference proteome</keyword>
<evidence type="ECO:0008006" key="3">
    <source>
        <dbReference type="Google" id="ProtNLM"/>
    </source>
</evidence>